<evidence type="ECO:0000313" key="3">
    <source>
        <dbReference type="EMBL" id="CBW75247.1"/>
    </source>
</evidence>
<proteinExistence type="inferred from homology"/>
<dbReference type="InterPro" id="IPR055247">
    <property type="entry name" value="InsJ-like_HTH"/>
</dbReference>
<dbReference type="PANTHER" id="PTHR33795:SF1">
    <property type="entry name" value="INSERTION ELEMENT IS150 PROTEIN INSJ"/>
    <property type="match status" value="1"/>
</dbReference>
<accession>E5ARL5</accession>
<name>E5ARL5_MYCRK</name>
<dbReference type="PANTHER" id="PTHR33795">
    <property type="entry name" value="INSERTION ELEMENT IS150 PROTEIN INSJ"/>
    <property type="match status" value="1"/>
</dbReference>
<dbReference type="InterPro" id="IPR009057">
    <property type="entry name" value="Homeodomain-like_sf"/>
</dbReference>
<dbReference type="Gene3D" id="1.10.10.10">
    <property type="entry name" value="Winged helix-like DNA-binding domain superfamily/Winged helix DNA-binding domain"/>
    <property type="match status" value="1"/>
</dbReference>
<feature type="domain" description="Insertion element IS150 protein InsJ-like helix-turn-helix" evidence="2">
    <location>
        <begin position="43"/>
        <end position="86"/>
    </location>
</feature>
<dbReference type="SUPFAM" id="SSF46689">
    <property type="entry name" value="Homeodomain-like"/>
    <property type="match status" value="1"/>
</dbReference>
<dbReference type="InterPro" id="IPR052057">
    <property type="entry name" value="IS150/IS1296_orfA-like"/>
</dbReference>
<comment type="similarity">
    <text evidence="1">Belongs to the IS150/IS1296 orfA family.</text>
</comment>
<gene>
    <name evidence="3" type="ordered locus">RBRH_02571</name>
</gene>
<dbReference type="AlphaFoldDB" id="E5ARL5"/>
<dbReference type="EMBL" id="FR687359">
    <property type="protein sequence ID" value="CBW75247.1"/>
    <property type="molecule type" value="Genomic_DNA"/>
</dbReference>
<dbReference type="Pfam" id="PF13518">
    <property type="entry name" value="HTH_28"/>
    <property type="match status" value="1"/>
</dbReference>
<evidence type="ECO:0000256" key="1">
    <source>
        <dbReference type="ARBA" id="ARBA00038232"/>
    </source>
</evidence>
<sequence>MLRTTFACSAGQIDACRSRPTLTAFKPVGQIYRAGQLAAVEDYCTSHHGLKAVARRHGVNVESLRRWSALYHVHGVNGIQQKRRSRNFNIIGDWDRAYDEGGVAVLSAYSSMYHIRMTKQLINEPEAKLRDDEVRTRQDLLDELNHLRMENAYLKNLTP</sequence>
<evidence type="ECO:0000259" key="2">
    <source>
        <dbReference type="Pfam" id="PF13518"/>
    </source>
</evidence>
<dbReference type="HOGENOM" id="CLU_027402_17_0_4"/>
<dbReference type="InterPro" id="IPR036388">
    <property type="entry name" value="WH-like_DNA-bd_sf"/>
</dbReference>
<organism evidence="3 4">
    <name type="scientific">Mycetohabitans rhizoxinica (strain DSM 19002 / CIP 109453 / HKI 454)</name>
    <name type="common">Paraburkholderia rhizoxinica</name>
    <dbReference type="NCBI Taxonomy" id="882378"/>
    <lineage>
        <taxon>Bacteria</taxon>
        <taxon>Pseudomonadati</taxon>
        <taxon>Pseudomonadota</taxon>
        <taxon>Betaproteobacteria</taxon>
        <taxon>Burkholderiales</taxon>
        <taxon>Burkholderiaceae</taxon>
        <taxon>Mycetohabitans</taxon>
    </lineage>
</organism>
<reference evidence="3 4" key="1">
    <citation type="journal article" date="2011" name="J. Bacteriol.">
        <title>Complete genome sequence of Burkholderia rhizoxinica, an endosymbiont of Rhizopus microsporus.</title>
        <authorList>
            <person name="Lackner G."/>
            <person name="Moebius N."/>
            <person name="Partida-Martinez L."/>
            <person name="Hertweck C."/>
        </authorList>
    </citation>
    <scope>NUCLEOTIDE SEQUENCE [LARGE SCALE GENOMIC DNA]</scope>
    <source>
        <strain evidence="4">DSM 19002 / CIP 109453 / HKI 454</strain>
    </source>
</reference>
<dbReference type="Proteomes" id="UP000007437">
    <property type="component" value="Chromosome"/>
</dbReference>
<evidence type="ECO:0000313" key="4">
    <source>
        <dbReference type="Proteomes" id="UP000007437"/>
    </source>
</evidence>
<dbReference type="KEGG" id="brh:RBRH_02571"/>
<dbReference type="eggNOG" id="COG2963">
    <property type="taxonomic scope" value="Bacteria"/>
</dbReference>
<protein>
    <submittedName>
        <fullName evidence="3">Transposase and inactivated derivatives</fullName>
    </submittedName>
</protein>